<dbReference type="GO" id="GO:0000287">
    <property type="term" value="F:magnesium ion binding"/>
    <property type="evidence" value="ECO:0007669"/>
    <property type="project" value="UniProtKB-UniRule"/>
</dbReference>
<name>A0A1H4FFY7_ALKAM</name>
<proteinExistence type="inferred from homology"/>
<dbReference type="GO" id="GO:0090729">
    <property type="term" value="F:toxin activity"/>
    <property type="evidence" value="ECO:0007669"/>
    <property type="project" value="UniProtKB-KW"/>
</dbReference>
<evidence type="ECO:0000256" key="2">
    <source>
        <dbReference type="ARBA" id="ARBA00022649"/>
    </source>
</evidence>
<keyword evidence="8" id="KW-0800">Toxin</keyword>
<dbReference type="InterPro" id="IPR050556">
    <property type="entry name" value="Type_II_TA_system_RNase"/>
</dbReference>
<dbReference type="RefSeq" id="WP_091344812.1">
    <property type="nucleotide sequence ID" value="NZ_FNRM01000010.1"/>
</dbReference>
<dbReference type="Gene3D" id="3.40.50.1010">
    <property type="entry name" value="5'-nuclease"/>
    <property type="match status" value="1"/>
</dbReference>
<evidence type="ECO:0000256" key="5">
    <source>
        <dbReference type="ARBA" id="ARBA00022801"/>
    </source>
</evidence>
<feature type="binding site" evidence="8">
    <location>
        <position position="96"/>
    </location>
    <ligand>
        <name>Mg(2+)</name>
        <dbReference type="ChEBI" id="CHEBI:18420"/>
    </ligand>
</feature>
<dbReference type="PANTHER" id="PTHR33653:SF1">
    <property type="entry name" value="RIBONUCLEASE VAPC2"/>
    <property type="match status" value="1"/>
</dbReference>
<dbReference type="SUPFAM" id="SSF88723">
    <property type="entry name" value="PIN domain-like"/>
    <property type="match status" value="1"/>
</dbReference>
<comment type="cofactor">
    <cofactor evidence="1 8">
        <name>Mg(2+)</name>
        <dbReference type="ChEBI" id="CHEBI:18420"/>
    </cofactor>
</comment>
<keyword evidence="11" id="KW-1185">Reference proteome</keyword>
<evidence type="ECO:0000256" key="8">
    <source>
        <dbReference type="HAMAP-Rule" id="MF_00265"/>
    </source>
</evidence>
<keyword evidence="3 8" id="KW-0540">Nuclease</keyword>
<comment type="similarity">
    <text evidence="7 8">Belongs to the PINc/VapC protein family.</text>
</comment>
<dbReference type="InterPro" id="IPR029060">
    <property type="entry name" value="PIN-like_dom_sf"/>
</dbReference>
<evidence type="ECO:0000259" key="9">
    <source>
        <dbReference type="Pfam" id="PF01850"/>
    </source>
</evidence>
<dbReference type="Proteomes" id="UP000198773">
    <property type="component" value="Unassembled WGS sequence"/>
</dbReference>
<sequence>MFALDTNTLIYFFKGQGDVARHLLAQQPQHIAIPAIVRFELEVGVLKSSAPQKRQQQLTQLLRVIRILPFDDDAARHAAEIRVTLEHQGQPIGPYDLLIAATAKANQAILVTHNQREFCKVPGLQLADWF</sequence>
<dbReference type="Pfam" id="PF01850">
    <property type="entry name" value="PIN"/>
    <property type="match status" value="1"/>
</dbReference>
<dbReference type="PANTHER" id="PTHR33653">
    <property type="entry name" value="RIBONUCLEASE VAPC2"/>
    <property type="match status" value="1"/>
</dbReference>
<reference evidence="10 11" key="1">
    <citation type="submission" date="2016-10" db="EMBL/GenBank/DDBJ databases">
        <authorList>
            <person name="de Groot N.N."/>
        </authorList>
    </citation>
    <scope>NUCLEOTIDE SEQUENCE [LARGE SCALE GENOMIC DNA]</scope>
    <source>
        <strain evidence="10 11">CGMCC 1.3430</strain>
    </source>
</reference>
<dbReference type="HAMAP" id="MF_00265">
    <property type="entry name" value="VapC_Nob1"/>
    <property type="match status" value="1"/>
</dbReference>
<protein>
    <recommendedName>
        <fullName evidence="8">Ribonuclease VapC</fullName>
        <shortName evidence="8">RNase VapC</shortName>
        <ecNumber evidence="8">3.1.-.-</ecNumber>
    </recommendedName>
    <alternativeName>
        <fullName evidence="8">Toxin VapC</fullName>
    </alternativeName>
</protein>
<evidence type="ECO:0000256" key="4">
    <source>
        <dbReference type="ARBA" id="ARBA00022723"/>
    </source>
</evidence>
<dbReference type="AlphaFoldDB" id="A0A1H4FFY7"/>
<accession>A0A1H4FFY7</accession>
<dbReference type="GO" id="GO:0016787">
    <property type="term" value="F:hydrolase activity"/>
    <property type="evidence" value="ECO:0007669"/>
    <property type="project" value="UniProtKB-KW"/>
</dbReference>
<dbReference type="EMBL" id="FNRM01000010">
    <property type="protein sequence ID" value="SEA96259.1"/>
    <property type="molecule type" value="Genomic_DNA"/>
</dbReference>
<evidence type="ECO:0000256" key="3">
    <source>
        <dbReference type="ARBA" id="ARBA00022722"/>
    </source>
</evidence>
<dbReference type="OrthoDB" id="9796690at2"/>
<evidence type="ECO:0000313" key="10">
    <source>
        <dbReference type="EMBL" id="SEA96259.1"/>
    </source>
</evidence>
<dbReference type="InterPro" id="IPR022907">
    <property type="entry name" value="VapC_family"/>
</dbReference>
<dbReference type="EC" id="3.1.-.-" evidence="8"/>
<keyword evidence="6 8" id="KW-0460">Magnesium</keyword>
<keyword evidence="2 8" id="KW-1277">Toxin-antitoxin system</keyword>
<dbReference type="InterPro" id="IPR002716">
    <property type="entry name" value="PIN_dom"/>
</dbReference>
<evidence type="ECO:0000256" key="6">
    <source>
        <dbReference type="ARBA" id="ARBA00022842"/>
    </source>
</evidence>
<keyword evidence="5 8" id="KW-0378">Hydrolase</keyword>
<organism evidence="10 11">
    <name type="scientific">Alkalimonas amylolytica</name>
    <dbReference type="NCBI Taxonomy" id="152573"/>
    <lineage>
        <taxon>Bacteria</taxon>
        <taxon>Pseudomonadati</taxon>
        <taxon>Pseudomonadota</taxon>
        <taxon>Gammaproteobacteria</taxon>
        <taxon>Alkalimonas</taxon>
    </lineage>
</organism>
<dbReference type="GO" id="GO:0004519">
    <property type="term" value="F:endonuclease activity"/>
    <property type="evidence" value="ECO:0007669"/>
    <property type="project" value="UniProtKB-KW"/>
</dbReference>
<dbReference type="CDD" id="cd18745">
    <property type="entry name" value="PIN_VapC4-5_FitB-like"/>
    <property type="match status" value="1"/>
</dbReference>
<keyword evidence="4 8" id="KW-0479">Metal-binding</keyword>
<comment type="function">
    <text evidence="8">Toxic component of a toxin-antitoxin (TA) system. An RNase.</text>
</comment>
<dbReference type="GO" id="GO:0004540">
    <property type="term" value="F:RNA nuclease activity"/>
    <property type="evidence" value="ECO:0007669"/>
    <property type="project" value="InterPro"/>
</dbReference>
<gene>
    <name evidence="8" type="primary">vapC</name>
    <name evidence="10" type="ORF">SAMN04488051_11060</name>
</gene>
<evidence type="ECO:0000256" key="7">
    <source>
        <dbReference type="ARBA" id="ARBA00038093"/>
    </source>
</evidence>
<keyword evidence="10" id="KW-0255">Endonuclease</keyword>
<evidence type="ECO:0000256" key="1">
    <source>
        <dbReference type="ARBA" id="ARBA00001946"/>
    </source>
</evidence>
<dbReference type="STRING" id="152573.SAMN04488051_11060"/>
<feature type="domain" description="PIN" evidence="9">
    <location>
        <begin position="4"/>
        <end position="123"/>
    </location>
</feature>
<evidence type="ECO:0000313" key="11">
    <source>
        <dbReference type="Proteomes" id="UP000198773"/>
    </source>
</evidence>
<feature type="binding site" evidence="8">
    <location>
        <position position="5"/>
    </location>
    <ligand>
        <name>Mg(2+)</name>
        <dbReference type="ChEBI" id="CHEBI:18420"/>
    </ligand>
</feature>